<dbReference type="PANTHER" id="PTHR11532">
    <property type="entry name" value="PROTEASE M14 CARBOXYPEPTIDASE"/>
    <property type="match status" value="1"/>
</dbReference>
<dbReference type="GO" id="GO:0008270">
    <property type="term" value="F:zinc ion binding"/>
    <property type="evidence" value="ECO:0007669"/>
    <property type="project" value="InterPro"/>
</dbReference>
<evidence type="ECO:0000259" key="10">
    <source>
        <dbReference type="PROSITE" id="PS52035"/>
    </source>
</evidence>
<dbReference type="InterPro" id="IPR008969">
    <property type="entry name" value="CarboxyPept-like_regulatory"/>
</dbReference>
<dbReference type="PANTHER" id="PTHR11532:SF84">
    <property type="entry name" value="CARBOXYPEPTIDASE M"/>
    <property type="match status" value="1"/>
</dbReference>
<evidence type="ECO:0000256" key="8">
    <source>
        <dbReference type="ARBA" id="ARBA00023180"/>
    </source>
</evidence>
<dbReference type="GO" id="GO:0006518">
    <property type="term" value="P:peptide metabolic process"/>
    <property type="evidence" value="ECO:0007669"/>
    <property type="project" value="TreeGrafter"/>
</dbReference>
<proteinExistence type="inferred from homology"/>
<keyword evidence="7" id="KW-0482">Metalloprotease</keyword>
<evidence type="ECO:0000313" key="12">
    <source>
        <dbReference type="Proteomes" id="UP000287033"/>
    </source>
</evidence>
<comment type="similarity">
    <text evidence="2 9">Belongs to the peptidase M14 family.</text>
</comment>
<sequence>MRIHILPSMNPDGFETSIVGKCTGTHGRYNSNKVDLNRNFPDAFGQTTASLEPETEAVIKWIHSEPFVLSASIHGGAIVAAYPYDNNNLGSNNYSRSPDDDVFKYLAKMYSFHHKTMYKGNLCGMQDYNYVWGQCYELTLELSCCKYPPAAQLPNLWEQNKVPLIVFIQQVHLGLKGRILDDKGNPISKAIVNIFGRSNLIPFQTNSQGEYYRLLIPGEYVLKIEAEGFDPLDKTVDVFDNINLYSAAVYDFVLQRSNSSST</sequence>
<comment type="cofactor">
    <cofactor evidence="1">
        <name>Zn(2+)</name>
        <dbReference type="ChEBI" id="CHEBI:29105"/>
    </cofactor>
</comment>
<dbReference type="GO" id="GO:0016485">
    <property type="term" value="P:protein processing"/>
    <property type="evidence" value="ECO:0007669"/>
    <property type="project" value="TreeGrafter"/>
</dbReference>
<keyword evidence="6" id="KW-0862">Zinc</keyword>
<dbReference type="InterPro" id="IPR000834">
    <property type="entry name" value="Peptidase_M14"/>
</dbReference>
<evidence type="ECO:0000256" key="4">
    <source>
        <dbReference type="ARBA" id="ARBA00022723"/>
    </source>
</evidence>
<dbReference type="EMBL" id="BEZZ01000486">
    <property type="protein sequence ID" value="GCC33114.1"/>
    <property type="molecule type" value="Genomic_DNA"/>
</dbReference>
<dbReference type="SMART" id="SM00631">
    <property type="entry name" value="Zn_pept"/>
    <property type="match status" value="1"/>
</dbReference>
<accession>A0A401SRT2</accession>
<feature type="domain" description="Peptidase M14" evidence="10">
    <location>
        <begin position="1"/>
        <end position="171"/>
    </location>
</feature>
<organism evidence="11 12">
    <name type="scientific">Chiloscyllium punctatum</name>
    <name type="common">Brownbanded bambooshark</name>
    <name type="synonym">Hemiscyllium punctatum</name>
    <dbReference type="NCBI Taxonomy" id="137246"/>
    <lineage>
        <taxon>Eukaryota</taxon>
        <taxon>Metazoa</taxon>
        <taxon>Chordata</taxon>
        <taxon>Craniata</taxon>
        <taxon>Vertebrata</taxon>
        <taxon>Chondrichthyes</taxon>
        <taxon>Elasmobranchii</taxon>
        <taxon>Galeomorphii</taxon>
        <taxon>Galeoidea</taxon>
        <taxon>Orectolobiformes</taxon>
        <taxon>Hemiscylliidae</taxon>
        <taxon>Chiloscyllium</taxon>
    </lineage>
</organism>
<evidence type="ECO:0000256" key="3">
    <source>
        <dbReference type="ARBA" id="ARBA00022645"/>
    </source>
</evidence>
<dbReference type="Proteomes" id="UP000287033">
    <property type="component" value="Unassembled WGS sequence"/>
</dbReference>
<keyword evidence="4" id="KW-0479">Metal-binding</keyword>
<evidence type="ECO:0000256" key="7">
    <source>
        <dbReference type="ARBA" id="ARBA00023049"/>
    </source>
</evidence>
<feature type="active site" description="Proton donor/acceptor" evidence="9">
    <location>
        <position position="141"/>
    </location>
</feature>
<dbReference type="InterPro" id="IPR057247">
    <property type="entry name" value="CARBOXYPEPT_ZN_2"/>
</dbReference>
<dbReference type="InterPro" id="IPR050753">
    <property type="entry name" value="Peptidase_M14_domain"/>
</dbReference>
<dbReference type="Gene3D" id="3.40.630.10">
    <property type="entry name" value="Zn peptidases"/>
    <property type="match status" value="1"/>
</dbReference>
<comment type="caution">
    <text evidence="11">The sequence shown here is derived from an EMBL/GenBank/DDBJ whole genome shotgun (WGS) entry which is preliminary data.</text>
</comment>
<keyword evidence="3" id="KW-0121">Carboxypeptidase</keyword>
<keyword evidence="12" id="KW-1185">Reference proteome</keyword>
<dbReference type="Pfam" id="PF13620">
    <property type="entry name" value="CarboxypepD_reg"/>
    <property type="match status" value="1"/>
</dbReference>
<dbReference type="SUPFAM" id="SSF49464">
    <property type="entry name" value="Carboxypeptidase regulatory domain-like"/>
    <property type="match status" value="1"/>
</dbReference>
<keyword evidence="7" id="KW-0645">Protease</keyword>
<dbReference type="STRING" id="137246.A0A401SRT2"/>
<dbReference type="AlphaFoldDB" id="A0A401SRT2"/>
<evidence type="ECO:0000256" key="2">
    <source>
        <dbReference type="ARBA" id="ARBA00005988"/>
    </source>
</evidence>
<dbReference type="PROSITE" id="PS52035">
    <property type="entry name" value="PEPTIDASE_M14"/>
    <property type="match status" value="1"/>
</dbReference>
<dbReference type="CDD" id="cd11308">
    <property type="entry name" value="Peptidase_M14NE-CP-C_like"/>
    <property type="match status" value="1"/>
</dbReference>
<dbReference type="PROSITE" id="PS00133">
    <property type="entry name" value="CARBOXYPEPT_ZN_2"/>
    <property type="match status" value="1"/>
</dbReference>
<dbReference type="Gene3D" id="2.60.40.1120">
    <property type="entry name" value="Carboxypeptidase-like, regulatory domain"/>
    <property type="match status" value="1"/>
</dbReference>
<evidence type="ECO:0000256" key="5">
    <source>
        <dbReference type="ARBA" id="ARBA00022801"/>
    </source>
</evidence>
<dbReference type="GO" id="GO:0005615">
    <property type="term" value="C:extracellular space"/>
    <property type="evidence" value="ECO:0007669"/>
    <property type="project" value="TreeGrafter"/>
</dbReference>
<dbReference type="SUPFAM" id="SSF53187">
    <property type="entry name" value="Zn-dependent exopeptidases"/>
    <property type="match status" value="1"/>
</dbReference>
<evidence type="ECO:0000256" key="6">
    <source>
        <dbReference type="ARBA" id="ARBA00022833"/>
    </source>
</evidence>
<dbReference type="GO" id="GO:0004181">
    <property type="term" value="F:metallocarboxypeptidase activity"/>
    <property type="evidence" value="ECO:0007669"/>
    <property type="project" value="InterPro"/>
</dbReference>
<dbReference type="Pfam" id="PF00246">
    <property type="entry name" value="Peptidase_M14"/>
    <property type="match status" value="1"/>
</dbReference>
<dbReference type="OrthoDB" id="10249045at2759"/>
<protein>
    <recommendedName>
        <fullName evidence="10">Peptidase M14 domain-containing protein</fullName>
    </recommendedName>
</protein>
<evidence type="ECO:0000256" key="9">
    <source>
        <dbReference type="PROSITE-ProRule" id="PRU01379"/>
    </source>
</evidence>
<evidence type="ECO:0000313" key="11">
    <source>
        <dbReference type="EMBL" id="GCC33114.1"/>
    </source>
</evidence>
<dbReference type="OMA" id="CGMQDYN"/>
<keyword evidence="8" id="KW-0325">Glycoprotein</keyword>
<gene>
    <name evidence="11" type="ORF">chiPu_0011581</name>
</gene>
<reference evidence="11 12" key="1">
    <citation type="journal article" date="2018" name="Nat. Ecol. Evol.">
        <title>Shark genomes provide insights into elasmobranch evolution and the origin of vertebrates.</title>
        <authorList>
            <person name="Hara Y"/>
            <person name="Yamaguchi K"/>
            <person name="Onimaru K"/>
            <person name="Kadota M"/>
            <person name="Koyanagi M"/>
            <person name="Keeley SD"/>
            <person name="Tatsumi K"/>
            <person name="Tanaka K"/>
            <person name="Motone F"/>
            <person name="Kageyama Y"/>
            <person name="Nozu R"/>
            <person name="Adachi N"/>
            <person name="Nishimura O"/>
            <person name="Nakagawa R"/>
            <person name="Tanegashima C"/>
            <person name="Kiyatake I"/>
            <person name="Matsumoto R"/>
            <person name="Murakumo K"/>
            <person name="Nishida K"/>
            <person name="Terakita A"/>
            <person name="Kuratani S"/>
            <person name="Sato K"/>
            <person name="Hyodo S Kuraku.S."/>
        </authorList>
    </citation>
    <scope>NUCLEOTIDE SEQUENCE [LARGE SCALE GENOMIC DNA]</scope>
</reference>
<evidence type="ECO:0000256" key="1">
    <source>
        <dbReference type="ARBA" id="ARBA00001947"/>
    </source>
</evidence>
<name>A0A401SRT2_CHIPU</name>
<keyword evidence="5" id="KW-0378">Hydrolase</keyword>